<dbReference type="EMBL" id="JAYKXP010000068">
    <property type="protein sequence ID" value="KAK7032066.1"/>
    <property type="molecule type" value="Genomic_DNA"/>
</dbReference>
<evidence type="ECO:0000256" key="1">
    <source>
        <dbReference type="SAM" id="MobiDB-lite"/>
    </source>
</evidence>
<protein>
    <submittedName>
        <fullName evidence="2">Uncharacterized protein</fullName>
    </submittedName>
</protein>
<name>A0AAW0C1I9_9AGAR</name>
<feature type="compositionally biased region" description="Basic residues" evidence="1">
    <location>
        <begin position="123"/>
        <end position="135"/>
    </location>
</feature>
<feature type="region of interest" description="Disordered" evidence="1">
    <location>
        <begin position="28"/>
        <end position="213"/>
    </location>
</feature>
<feature type="compositionally biased region" description="Low complexity" evidence="1">
    <location>
        <begin position="146"/>
        <end position="185"/>
    </location>
</feature>
<feature type="compositionally biased region" description="Low complexity" evidence="1">
    <location>
        <begin position="57"/>
        <end position="85"/>
    </location>
</feature>
<reference evidence="2 3" key="1">
    <citation type="submission" date="2024-01" db="EMBL/GenBank/DDBJ databases">
        <title>A draft genome for a cacao thread blight-causing isolate of Paramarasmius palmivorus.</title>
        <authorList>
            <person name="Baruah I.K."/>
            <person name="Bukari Y."/>
            <person name="Amoako-Attah I."/>
            <person name="Meinhardt L.W."/>
            <person name="Bailey B.A."/>
            <person name="Cohen S.P."/>
        </authorList>
    </citation>
    <scope>NUCLEOTIDE SEQUENCE [LARGE SCALE GENOMIC DNA]</scope>
    <source>
        <strain evidence="2 3">GH-12</strain>
    </source>
</reference>
<evidence type="ECO:0000313" key="3">
    <source>
        <dbReference type="Proteomes" id="UP001383192"/>
    </source>
</evidence>
<evidence type="ECO:0000313" key="2">
    <source>
        <dbReference type="EMBL" id="KAK7032066.1"/>
    </source>
</evidence>
<dbReference type="Gene3D" id="3.60.130.30">
    <property type="match status" value="1"/>
</dbReference>
<dbReference type="AlphaFoldDB" id="A0AAW0C1I9"/>
<organism evidence="2 3">
    <name type="scientific">Paramarasmius palmivorus</name>
    <dbReference type="NCBI Taxonomy" id="297713"/>
    <lineage>
        <taxon>Eukaryota</taxon>
        <taxon>Fungi</taxon>
        <taxon>Dikarya</taxon>
        <taxon>Basidiomycota</taxon>
        <taxon>Agaricomycotina</taxon>
        <taxon>Agaricomycetes</taxon>
        <taxon>Agaricomycetidae</taxon>
        <taxon>Agaricales</taxon>
        <taxon>Marasmiineae</taxon>
        <taxon>Marasmiaceae</taxon>
        <taxon>Paramarasmius</taxon>
    </lineage>
</organism>
<keyword evidence="3" id="KW-1185">Reference proteome</keyword>
<comment type="caution">
    <text evidence="2">The sequence shown here is derived from an EMBL/GenBank/DDBJ whole genome shotgun (WGS) entry which is preliminary data.</text>
</comment>
<proteinExistence type="predicted"/>
<feature type="compositionally biased region" description="Basic residues" evidence="1">
    <location>
        <begin position="195"/>
        <end position="209"/>
    </location>
</feature>
<gene>
    <name evidence="2" type="ORF">VNI00_013435</name>
</gene>
<accession>A0AAW0C1I9</accession>
<sequence>MSLDWDTILPVRVDSSFDLSAIITARSKANYPPDGVVDHPPLDGPDAEPPYSSPFGSPLSSVPPTDLSSSPLTSLPSSLSSSPSEPAHPPLPTVIATTSCPRVIDLEAGRDSEEEIKQEEGKGKKRRRRRSKKGKKTDSPSSLPFVSMSVPASAAPSVSPSPHRSTSTSPVPSTSSVPPVISVISGTQVPNAETRRKHKVREAKRRRLKDRATTSLGSKNLKSATAIGTAFDAQVMHNQTDGYLGHPGHVPDGDGLVYTLDQLVGSNSRYKFTLQSIPPNATSIPLLDKNDTVIGLLVGPPRGDNSWDTVVANAAESLEAARADLYFEDKRLIHKRGYFPVQPYGVSFGGGQLHPKRIYQPPRNEEILSTLTEKPCFKRLAGHASGAFATWAPKLYRHYFDYDTRLRKEHPFCTKNFENSIWSCATYNFGPSTVTVQHIDHLNYIFGWCAITSLGKFDHTKGGHLVLWELGLVLEFPPGWTALIPSAYIRHSNTPISDQETRYSFTQYTAGGLFRWVDDKFRLRSKLTKAQRKRATARDKRRLKSGLFMYSTLDELRQLYTQ</sequence>
<dbReference type="Proteomes" id="UP001383192">
    <property type="component" value="Unassembled WGS sequence"/>
</dbReference>